<dbReference type="AlphaFoldDB" id="U9UHF1"/>
<reference evidence="1" key="1">
    <citation type="submission" date="2013-07" db="EMBL/GenBank/DDBJ databases">
        <title>The genome of an arbuscular mycorrhizal fungus provides insights into the evolution of the oldest plant symbiosis.</title>
        <authorList>
            <consortium name="DOE Joint Genome Institute"/>
            <person name="Tisserant E."/>
            <person name="Malbreil M."/>
            <person name="Kuo A."/>
            <person name="Kohler A."/>
            <person name="Symeonidi A."/>
            <person name="Balestrini R."/>
            <person name="Charron P."/>
            <person name="Duensing N."/>
            <person name="Frei-dit-Frey N."/>
            <person name="Gianinazzi-Pearson V."/>
            <person name="Gilbert B."/>
            <person name="Handa Y."/>
            <person name="Hijri M."/>
            <person name="Kaul R."/>
            <person name="Kawaguchi M."/>
            <person name="Krajinski F."/>
            <person name="Lammers P."/>
            <person name="Lapierre D."/>
            <person name="Masclaux F.G."/>
            <person name="Murat C."/>
            <person name="Morin E."/>
            <person name="Ndikumana S."/>
            <person name="Pagni M."/>
            <person name="Petitpierre D."/>
            <person name="Requena N."/>
            <person name="Rosikiewicz P."/>
            <person name="Riley R."/>
            <person name="Saito K."/>
            <person name="San Clemente H."/>
            <person name="Shapiro H."/>
            <person name="van Tuinen D."/>
            <person name="Becard G."/>
            <person name="Bonfante P."/>
            <person name="Paszkowski U."/>
            <person name="Shachar-Hill Y."/>
            <person name="Young J.P."/>
            <person name="Sanders I.R."/>
            <person name="Henrissat B."/>
            <person name="Rensing S.A."/>
            <person name="Grigoriev I.V."/>
            <person name="Corradi N."/>
            <person name="Roux C."/>
            <person name="Martin F."/>
        </authorList>
    </citation>
    <scope>NUCLEOTIDE SEQUENCE</scope>
    <source>
        <strain evidence="1">DAOM 197198</strain>
    </source>
</reference>
<accession>U9UHF1</accession>
<dbReference type="HOGENOM" id="CLU_2997584_0_0_1"/>
<sequence length="57" mass="6572">MYLNLLVIIDNNTKTRLVCQGLLSEDETNGNITDFDKIQLNNNVPNNNFIKDLNDYL</sequence>
<organism evidence="1">
    <name type="scientific">Rhizophagus irregularis (strain DAOM 181602 / DAOM 197198 / MUCL 43194)</name>
    <name type="common">Arbuscular mycorrhizal fungus</name>
    <name type="synonym">Glomus intraradices</name>
    <dbReference type="NCBI Taxonomy" id="747089"/>
    <lineage>
        <taxon>Eukaryota</taxon>
        <taxon>Fungi</taxon>
        <taxon>Fungi incertae sedis</taxon>
        <taxon>Mucoromycota</taxon>
        <taxon>Glomeromycotina</taxon>
        <taxon>Glomeromycetes</taxon>
        <taxon>Glomerales</taxon>
        <taxon>Glomeraceae</taxon>
        <taxon>Rhizophagus</taxon>
    </lineage>
</organism>
<proteinExistence type="predicted"/>
<protein>
    <submittedName>
        <fullName evidence="1">Uncharacterized protein</fullName>
    </submittedName>
</protein>
<evidence type="ECO:0000313" key="1">
    <source>
        <dbReference type="EMBL" id="ESA15021.1"/>
    </source>
</evidence>
<name>U9UHF1_RHIID</name>
<dbReference type="EMBL" id="KI282369">
    <property type="protein sequence ID" value="ESA15021.1"/>
    <property type="molecule type" value="Genomic_DNA"/>
</dbReference>
<gene>
    <name evidence="1" type="ORF">GLOINDRAFT_24341</name>
</gene>